<evidence type="ECO:0000256" key="1">
    <source>
        <dbReference type="SAM" id="MobiDB-lite"/>
    </source>
</evidence>
<protein>
    <submittedName>
        <fullName evidence="2">Uncharacterized protein</fullName>
    </submittedName>
</protein>
<gene>
    <name evidence="2" type="ORF">NDU88_008153</name>
</gene>
<dbReference type="Proteomes" id="UP001066276">
    <property type="component" value="Chromosome 9"/>
</dbReference>
<accession>A0AAV7N8B7</accession>
<evidence type="ECO:0000313" key="2">
    <source>
        <dbReference type="EMBL" id="KAJ1110807.1"/>
    </source>
</evidence>
<feature type="compositionally biased region" description="Basic and acidic residues" evidence="1">
    <location>
        <begin position="130"/>
        <end position="139"/>
    </location>
</feature>
<dbReference type="AlphaFoldDB" id="A0AAV7N8B7"/>
<keyword evidence="3" id="KW-1185">Reference proteome</keyword>
<proteinExistence type="predicted"/>
<reference evidence="2" key="1">
    <citation type="journal article" date="2022" name="bioRxiv">
        <title>Sequencing and chromosome-scale assembly of the giantPleurodeles waltlgenome.</title>
        <authorList>
            <person name="Brown T."/>
            <person name="Elewa A."/>
            <person name="Iarovenko S."/>
            <person name="Subramanian E."/>
            <person name="Araus A.J."/>
            <person name="Petzold A."/>
            <person name="Susuki M."/>
            <person name="Suzuki K.-i.T."/>
            <person name="Hayashi T."/>
            <person name="Toyoda A."/>
            <person name="Oliveira C."/>
            <person name="Osipova E."/>
            <person name="Leigh N.D."/>
            <person name="Simon A."/>
            <person name="Yun M.H."/>
        </authorList>
    </citation>
    <scope>NUCLEOTIDE SEQUENCE</scope>
    <source>
        <strain evidence="2">20211129_DDA</strain>
        <tissue evidence="2">Liver</tissue>
    </source>
</reference>
<evidence type="ECO:0000313" key="3">
    <source>
        <dbReference type="Proteomes" id="UP001066276"/>
    </source>
</evidence>
<organism evidence="2 3">
    <name type="scientific">Pleurodeles waltl</name>
    <name type="common">Iberian ribbed newt</name>
    <dbReference type="NCBI Taxonomy" id="8319"/>
    <lineage>
        <taxon>Eukaryota</taxon>
        <taxon>Metazoa</taxon>
        <taxon>Chordata</taxon>
        <taxon>Craniata</taxon>
        <taxon>Vertebrata</taxon>
        <taxon>Euteleostomi</taxon>
        <taxon>Amphibia</taxon>
        <taxon>Batrachia</taxon>
        <taxon>Caudata</taxon>
        <taxon>Salamandroidea</taxon>
        <taxon>Salamandridae</taxon>
        <taxon>Pleurodelinae</taxon>
        <taxon>Pleurodeles</taxon>
    </lineage>
</organism>
<feature type="region of interest" description="Disordered" evidence="1">
    <location>
        <begin position="61"/>
        <end position="81"/>
    </location>
</feature>
<dbReference type="EMBL" id="JANPWB010000013">
    <property type="protein sequence ID" value="KAJ1110807.1"/>
    <property type="molecule type" value="Genomic_DNA"/>
</dbReference>
<comment type="caution">
    <text evidence="2">The sequence shown here is derived from an EMBL/GenBank/DDBJ whole genome shotgun (WGS) entry which is preliminary data.</text>
</comment>
<name>A0AAV7N8B7_PLEWA</name>
<feature type="region of interest" description="Disordered" evidence="1">
    <location>
        <begin position="117"/>
        <end position="139"/>
    </location>
</feature>
<sequence>MEVPRGPSPVFSPRCTVCGLQKQPPLHLRALPIIAPEGQHQRPAYRRGGPCLCFRGCRSTSPPRCGPSSLPGGRTLFPNPRAADRCRSVDQSAPGRPRNFNFISLWRAAEAQSIAPSQAGHGKIIQHLPVRGDKKVGQH</sequence>